<dbReference type="PIRSF" id="PIRSF016184">
    <property type="entry name" value="PhzC_PhzF"/>
    <property type="match status" value="1"/>
</dbReference>
<accession>A0A0V8ASN6</accession>
<dbReference type="EMBL" id="CP028160">
    <property type="protein sequence ID" value="AWN65944.1"/>
    <property type="molecule type" value="Genomic_DNA"/>
</dbReference>
<dbReference type="Proteomes" id="UP000245919">
    <property type="component" value="Chromosome"/>
</dbReference>
<dbReference type="GeneID" id="89633544"/>
<proteinExistence type="inferred from homology"/>
<sequence>MSLNYYVVDAFAEEIFKGNPAAVYVLEEWLSADIMQKIAIENNLSETAFTVKKDDYFELRWFTPDREIDLCGHATLATAFVLFNYYGELGPTLRFTSQSGDLFVTKNGENYYMDFPNILPKKVEILTEYEVALGAKIKEAYLARDLFFVLESEETVVNLHPNFTALESFKLGVGVIVTAEGEKEDFVSRTFFPKLTINEDPVCGSAHSNLIPYWAERLEKNEMTAYQASARGGYLKCELKGNRVSIGGKAVLFAKGETYL</sequence>
<dbReference type="Gene3D" id="3.10.310.10">
    <property type="entry name" value="Diaminopimelate Epimerase, Chain A, domain 1"/>
    <property type="match status" value="2"/>
</dbReference>
<evidence type="ECO:0000256" key="1">
    <source>
        <dbReference type="ARBA" id="ARBA00008270"/>
    </source>
</evidence>
<dbReference type="GO" id="GO:0016853">
    <property type="term" value="F:isomerase activity"/>
    <property type="evidence" value="ECO:0007669"/>
    <property type="project" value="UniProtKB-KW"/>
</dbReference>
<keyword evidence="2" id="KW-0413">Isomerase</keyword>
<dbReference type="RefSeq" id="WP_058203145.1">
    <property type="nucleotide sequence ID" value="NZ_CP028160.1"/>
</dbReference>
<dbReference type="GO" id="GO:0005737">
    <property type="term" value="C:cytoplasm"/>
    <property type="evidence" value="ECO:0007669"/>
    <property type="project" value="TreeGrafter"/>
</dbReference>
<evidence type="ECO:0000313" key="4">
    <source>
        <dbReference type="Proteomes" id="UP000245919"/>
    </source>
</evidence>
<dbReference type="PANTHER" id="PTHR13774:SF17">
    <property type="entry name" value="PHENAZINE BIOSYNTHESIS-LIKE DOMAIN-CONTAINING PROTEIN"/>
    <property type="match status" value="1"/>
</dbReference>
<dbReference type="InterPro" id="IPR003719">
    <property type="entry name" value="Phenazine_PhzF-like"/>
</dbReference>
<protein>
    <submittedName>
        <fullName evidence="3">PhzF family phenazine biosynthesis protein</fullName>
    </submittedName>
</protein>
<reference evidence="3 4" key="1">
    <citation type="submission" date="2018-03" db="EMBL/GenBank/DDBJ databases">
        <title>Genome sequence of Lactococcus lactis strain 14B4 from almond drupe.</title>
        <authorList>
            <person name="Tran T.D."/>
            <person name="McGarvey J.A."/>
            <person name="Huynh S."/>
            <person name="Parker C.T."/>
        </authorList>
    </citation>
    <scope>NUCLEOTIDE SEQUENCE [LARGE SCALE GENOMIC DNA]</scope>
    <source>
        <strain evidence="3 4">14B4</strain>
    </source>
</reference>
<comment type="similarity">
    <text evidence="1">Belongs to the PhzF family.</text>
</comment>
<gene>
    <name evidence="3" type="ORF">LL14B4_07055</name>
</gene>
<dbReference type="NCBIfam" id="TIGR00654">
    <property type="entry name" value="PhzF_family"/>
    <property type="match status" value="1"/>
</dbReference>
<name>A0A0V8ASN6_LACLL</name>
<dbReference type="Pfam" id="PF02567">
    <property type="entry name" value="PhzC-PhzF"/>
    <property type="match status" value="1"/>
</dbReference>
<dbReference type="AlphaFoldDB" id="A0A0V8ASN6"/>
<dbReference type="SUPFAM" id="SSF54506">
    <property type="entry name" value="Diaminopimelate epimerase-like"/>
    <property type="match status" value="1"/>
</dbReference>
<dbReference type="PANTHER" id="PTHR13774">
    <property type="entry name" value="PHENAZINE BIOSYNTHESIS PROTEIN"/>
    <property type="match status" value="1"/>
</dbReference>
<organism evidence="3 4">
    <name type="scientific">Lactococcus lactis subsp. lactis</name>
    <name type="common">Streptococcus lactis</name>
    <dbReference type="NCBI Taxonomy" id="1360"/>
    <lineage>
        <taxon>Bacteria</taxon>
        <taxon>Bacillati</taxon>
        <taxon>Bacillota</taxon>
        <taxon>Bacilli</taxon>
        <taxon>Lactobacillales</taxon>
        <taxon>Streptococcaceae</taxon>
        <taxon>Lactococcus</taxon>
    </lineage>
</organism>
<evidence type="ECO:0000313" key="3">
    <source>
        <dbReference type="EMBL" id="AWN65944.1"/>
    </source>
</evidence>
<evidence type="ECO:0000256" key="2">
    <source>
        <dbReference type="ARBA" id="ARBA00023235"/>
    </source>
</evidence>